<evidence type="ECO:0000256" key="2">
    <source>
        <dbReference type="SAM" id="MobiDB-lite"/>
    </source>
</evidence>
<sequence length="135" mass="15714">MVQTQQPKNLEEALKVIQQLTKMIEHQNQLIEQMNVALQLQQHRRFSKKNEAMNPDQLSLFEDESAKITVEDPSNDEVKEEPASRHPKRKKNMSVRKSWIAYRKRIANTILIIGCVLTVSSHWKTLVAKWSVVNP</sequence>
<accession>A0AAJ1HTX5</accession>
<evidence type="ECO:0000259" key="4">
    <source>
        <dbReference type="Pfam" id="PF13007"/>
    </source>
</evidence>
<evidence type="ECO:0000256" key="1">
    <source>
        <dbReference type="SAM" id="Coils"/>
    </source>
</evidence>
<feature type="transmembrane region" description="Helical" evidence="3">
    <location>
        <begin position="106"/>
        <end position="123"/>
    </location>
</feature>
<dbReference type="Pfam" id="PF13007">
    <property type="entry name" value="LZ_Tnp_IS66"/>
    <property type="match status" value="1"/>
</dbReference>
<dbReference type="AlphaFoldDB" id="A0AAJ1HTX5"/>
<protein>
    <submittedName>
        <fullName evidence="5">Transposase</fullName>
    </submittedName>
</protein>
<keyword evidence="1" id="KW-0175">Coiled coil</keyword>
<evidence type="ECO:0000313" key="5">
    <source>
        <dbReference type="EMBL" id="MDC2830671.1"/>
    </source>
</evidence>
<dbReference type="InterPro" id="IPR024463">
    <property type="entry name" value="Transposase_TnpC_homeodom"/>
</dbReference>
<feature type="compositionally biased region" description="Basic residues" evidence="2">
    <location>
        <begin position="85"/>
        <end position="94"/>
    </location>
</feature>
<dbReference type="Proteomes" id="UP001220670">
    <property type="component" value="Unassembled WGS sequence"/>
</dbReference>
<evidence type="ECO:0000313" key="6">
    <source>
        <dbReference type="Proteomes" id="UP001220670"/>
    </source>
</evidence>
<feature type="coiled-coil region" evidence="1">
    <location>
        <begin position="10"/>
        <end position="37"/>
    </location>
</feature>
<keyword evidence="3" id="KW-1133">Transmembrane helix</keyword>
<keyword evidence="3" id="KW-0472">Membrane</keyword>
<gene>
    <name evidence="5" type="ORF">PO250_10345</name>
</gene>
<proteinExistence type="predicted"/>
<keyword evidence="3" id="KW-0812">Transmembrane</keyword>
<evidence type="ECO:0000256" key="3">
    <source>
        <dbReference type="SAM" id="Phobius"/>
    </source>
</evidence>
<dbReference type="EMBL" id="JAQONE010000027">
    <property type="protein sequence ID" value="MDC2830671.1"/>
    <property type="molecule type" value="Genomic_DNA"/>
</dbReference>
<dbReference type="RefSeq" id="WP_272225855.1">
    <property type="nucleotide sequence ID" value="NZ_JAQONE010000027.1"/>
</dbReference>
<comment type="caution">
    <text evidence="5">The sequence shown here is derived from an EMBL/GenBank/DDBJ whole genome shotgun (WGS) entry which is preliminary data.</text>
</comment>
<feature type="domain" description="Transposase TnpC homeodomain" evidence="4">
    <location>
        <begin position="38"/>
        <end position="98"/>
    </location>
</feature>
<organism evidence="5 6">
    <name type="scientific">Limosilactobacillus mucosae</name>
    <name type="common">Lactobacillus mucosae</name>
    <dbReference type="NCBI Taxonomy" id="97478"/>
    <lineage>
        <taxon>Bacteria</taxon>
        <taxon>Bacillati</taxon>
        <taxon>Bacillota</taxon>
        <taxon>Bacilli</taxon>
        <taxon>Lactobacillales</taxon>
        <taxon>Lactobacillaceae</taxon>
        <taxon>Limosilactobacillus</taxon>
    </lineage>
</organism>
<feature type="region of interest" description="Disordered" evidence="2">
    <location>
        <begin position="48"/>
        <end position="94"/>
    </location>
</feature>
<reference evidence="5" key="1">
    <citation type="submission" date="2023-01" db="EMBL/GenBank/DDBJ databases">
        <title>Genome analysis of 13 Lactobacillus isolated from gut of wild boar.</title>
        <authorList>
            <person name="Papp P."/>
            <person name="Libisch B."/>
            <person name="Nagy T."/>
            <person name="Olasz F."/>
        </authorList>
    </citation>
    <scope>NUCLEOTIDE SEQUENCE</scope>
    <source>
        <strain evidence="5">F146</strain>
    </source>
</reference>
<name>A0AAJ1HTX5_LIMMU</name>
<feature type="compositionally biased region" description="Basic and acidic residues" evidence="2">
    <location>
        <begin position="64"/>
        <end position="84"/>
    </location>
</feature>